<feature type="transmembrane region" description="Helical" evidence="1">
    <location>
        <begin position="40"/>
        <end position="60"/>
    </location>
</feature>
<keyword evidence="1" id="KW-0472">Membrane</keyword>
<sequence length="103" mass="10907">MRDPATELRLVVGKLALLLAFVYVLVLVAALVGVAKGEGIPFVGYVVLLLPALPFVMSSREAVRLHRAGDVDQARTSLKRCAMYAGLGLVLLIVVGMALDGMS</sequence>
<comment type="caution">
    <text evidence="2">The sequence shown here is derived from an EMBL/GenBank/DDBJ whole genome shotgun (WGS) entry which is preliminary data.</text>
</comment>
<evidence type="ECO:0008006" key="4">
    <source>
        <dbReference type="Google" id="ProtNLM"/>
    </source>
</evidence>
<evidence type="ECO:0000313" key="3">
    <source>
        <dbReference type="Proteomes" id="UP000680865"/>
    </source>
</evidence>
<evidence type="ECO:0000256" key="1">
    <source>
        <dbReference type="SAM" id="Phobius"/>
    </source>
</evidence>
<dbReference type="AlphaFoldDB" id="A0A919SBH1"/>
<reference evidence="2" key="1">
    <citation type="submission" date="2021-03" db="EMBL/GenBank/DDBJ databases">
        <title>Whole genome shotgun sequence of Actinoplanes consettensis NBRC 14913.</title>
        <authorList>
            <person name="Komaki H."/>
            <person name="Tamura T."/>
        </authorList>
    </citation>
    <scope>NUCLEOTIDE SEQUENCE</scope>
    <source>
        <strain evidence="2">NBRC 14913</strain>
    </source>
</reference>
<gene>
    <name evidence="2" type="ORF">Aco04nite_06230</name>
</gene>
<proteinExistence type="predicted"/>
<feature type="transmembrane region" description="Helical" evidence="1">
    <location>
        <begin position="81"/>
        <end position="99"/>
    </location>
</feature>
<dbReference type="EMBL" id="BOQP01000003">
    <property type="protein sequence ID" value="GIM67419.1"/>
    <property type="molecule type" value="Genomic_DNA"/>
</dbReference>
<keyword evidence="3" id="KW-1185">Reference proteome</keyword>
<organism evidence="2 3">
    <name type="scientific">Winogradskya consettensis</name>
    <dbReference type="NCBI Taxonomy" id="113560"/>
    <lineage>
        <taxon>Bacteria</taxon>
        <taxon>Bacillati</taxon>
        <taxon>Actinomycetota</taxon>
        <taxon>Actinomycetes</taxon>
        <taxon>Micromonosporales</taxon>
        <taxon>Micromonosporaceae</taxon>
        <taxon>Winogradskya</taxon>
    </lineage>
</organism>
<accession>A0A919SBH1</accession>
<dbReference type="RefSeq" id="WP_212995654.1">
    <property type="nucleotide sequence ID" value="NZ_BAAATW010000009.1"/>
</dbReference>
<keyword evidence="1" id="KW-1133">Transmembrane helix</keyword>
<name>A0A919SBH1_9ACTN</name>
<feature type="transmembrane region" description="Helical" evidence="1">
    <location>
        <begin position="12"/>
        <end position="34"/>
    </location>
</feature>
<dbReference type="Proteomes" id="UP000680865">
    <property type="component" value="Unassembled WGS sequence"/>
</dbReference>
<protein>
    <recommendedName>
        <fullName evidence="4">Transmembrane protein</fullName>
    </recommendedName>
</protein>
<evidence type="ECO:0000313" key="2">
    <source>
        <dbReference type="EMBL" id="GIM67419.1"/>
    </source>
</evidence>
<keyword evidence="1" id="KW-0812">Transmembrane</keyword>